<evidence type="ECO:0000256" key="1">
    <source>
        <dbReference type="ARBA" id="ARBA00022448"/>
    </source>
</evidence>
<dbReference type="Gene3D" id="1.10.760.10">
    <property type="entry name" value="Cytochrome c-like domain"/>
    <property type="match status" value="1"/>
</dbReference>
<name>A0A2N4U176_9BURK</name>
<dbReference type="Proteomes" id="UP000234190">
    <property type="component" value="Unassembled WGS sequence"/>
</dbReference>
<keyword evidence="2 6" id="KW-0349">Heme</keyword>
<dbReference type="SUPFAM" id="SSF46626">
    <property type="entry name" value="Cytochrome c"/>
    <property type="match status" value="1"/>
</dbReference>
<dbReference type="OrthoDB" id="9805828at2"/>
<dbReference type="PANTHER" id="PTHR11961">
    <property type="entry name" value="CYTOCHROME C"/>
    <property type="match status" value="1"/>
</dbReference>
<dbReference type="Pfam" id="PF00034">
    <property type="entry name" value="Cytochrom_C"/>
    <property type="match status" value="1"/>
</dbReference>
<evidence type="ECO:0000256" key="6">
    <source>
        <dbReference type="PROSITE-ProRule" id="PRU00433"/>
    </source>
</evidence>
<accession>A0A2N4U176</accession>
<dbReference type="GO" id="GO:0020037">
    <property type="term" value="F:heme binding"/>
    <property type="evidence" value="ECO:0007669"/>
    <property type="project" value="InterPro"/>
</dbReference>
<protein>
    <submittedName>
        <fullName evidence="8">Cytochrome c family protein</fullName>
    </submittedName>
</protein>
<keyword evidence="9" id="KW-1185">Reference proteome</keyword>
<dbReference type="PRINTS" id="PR00604">
    <property type="entry name" value="CYTCHRMECIAB"/>
</dbReference>
<proteinExistence type="predicted"/>
<reference evidence="8 9" key="1">
    <citation type="submission" date="2017-10" db="EMBL/GenBank/DDBJ databases">
        <title>Two draft genome sequences of Pusillimonas sp. strains isolated from a nitrate- and radionuclide-contaminated groundwater in Russia.</title>
        <authorList>
            <person name="Grouzdev D.S."/>
            <person name="Tourova T.P."/>
            <person name="Goeva M.A."/>
            <person name="Babich T.L."/>
            <person name="Sokolova D.S."/>
            <person name="Abdullin R."/>
            <person name="Poltaraus A.B."/>
            <person name="Toshchakov S.V."/>
            <person name="Nazina T.N."/>
        </authorList>
    </citation>
    <scope>NUCLEOTIDE SEQUENCE [LARGE SCALE GENOMIC DNA]</scope>
    <source>
        <strain evidence="8 9">JR1/69-3-13</strain>
    </source>
</reference>
<gene>
    <name evidence="8" type="ORF">CR159_16580</name>
</gene>
<keyword evidence="4" id="KW-0249">Electron transport</keyword>
<dbReference type="AlphaFoldDB" id="A0A2N4U176"/>
<feature type="domain" description="Cytochrome c" evidence="7">
    <location>
        <begin position="33"/>
        <end position="130"/>
    </location>
</feature>
<dbReference type="EMBL" id="PDNW01000016">
    <property type="protein sequence ID" value="PLC48757.1"/>
    <property type="molecule type" value="Genomic_DNA"/>
</dbReference>
<evidence type="ECO:0000256" key="2">
    <source>
        <dbReference type="ARBA" id="ARBA00022617"/>
    </source>
</evidence>
<dbReference type="InterPro" id="IPR036909">
    <property type="entry name" value="Cyt_c-like_dom_sf"/>
</dbReference>
<dbReference type="PROSITE" id="PS51007">
    <property type="entry name" value="CYTC"/>
    <property type="match status" value="1"/>
</dbReference>
<dbReference type="GO" id="GO:0046872">
    <property type="term" value="F:metal ion binding"/>
    <property type="evidence" value="ECO:0007669"/>
    <property type="project" value="UniProtKB-KW"/>
</dbReference>
<keyword evidence="1" id="KW-0813">Transport</keyword>
<organism evidence="8 9">
    <name type="scientific">Pollutimonas subterranea</name>
    <dbReference type="NCBI Taxonomy" id="2045210"/>
    <lineage>
        <taxon>Bacteria</taxon>
        <taxon>Pseudomonadati</taxon>
        <taxon>Pseudomonadota</taxon>
        <taxon>Betaproteobacteria</taxon>
        <taxon>Burkholderiales</taxon>
        <taxon>Alcaligenaceae</taxon>
        <taxon>Pollutimonas</taxon>
    </lineage>
</organism>
<sequence>MTQIQWLAVLGASLCVYGVAGSSDAWSRNVAPGNVVNGEAVYSRCLACHALAYDRTGPRHCGLFGRQAGSIPGYAYSQAMKESKIIWDDDTLNLFLADPMHVVPGTSMGYAGIPDKQERADLIAYLKKENNSAACLVR</sequence>
<dbReference type="InterPro" id="IPR009056">
    <property type="entry name" value="Cyt_c-like_dom"/>
</dbReference>
<evidence type="ECO:0000256" key="3">
    <source>
        <dbReference type="ARBA" id="ARBA00022723"/>
    </source>
</evidence>
<evidence type="ECO:0000259" key="7">
    <source>
        <dbReference type="PROSITE" id="PS51007"/>
    </source>
</evidence>
<comment type="caution">
    <text evidence="8">The sequence shown here is derived from an EMBL/GenBank/DDBJ whole genome shotgun (WGS) entry which is preliminary data.</text>
</comment>
<dbReference type="RefSeq" id="WP_102075086.1">
    <property type="nucleotide sequence ID" value="NZ_PDNW01000016.1"/>
</dbReference>
<evidence type="ECO:0000256" key="5">
    <source>
        <dbReference type="ARBA" id="ARBA00023004"/>
    </source>
</evidence>
<evidence type="ECO:0000313" key="8">
    <source>
        <dbReference type="EMBL" id="PLC48757.1"/>
    </source>
</evidence>
<dbReference type="InterPro" id="IPR002327">
    <property type="entry name" value="Cyt_c_1A/1B"/>
</dbReference>
<evidence type="ECO:0000313" key="9">
    <source>
        <dbReference type="Proteomes" id="UP000234190"/>
    </source>
</evidence>
<keyword evidence="5 6" id="KW-0408">Iron</keyword>
<keyword evidence="3 6" id="KW-0479">Metal-binding</keyword>
<dbReference type="GO" id="GO:0009055">
    <property type="term" value="F:electron transfer activity"/>
    <property type="evidence" value="ECO:0007669"/>
    <property type="project" value="InterPro"/>
</dbReference>
<evidence type="ECO:0000256" key="4">
    <source>
        <dbReference type="ARBA" id="ARBA00022982"/>
    </source>
</evidence>